<dbReference type="Proteomes" id="UP001168552">
    <property type="component" value="Unassembled WGS sequence"/>
</dbReference>
<protein>
    <submittedName>
        <fullName evidence="3">YceI family protein</fullName>
    </submittedName>
</protein>
<evidence type="ECO:0000259" key="2">
    <source>
        <dbReference type="SMART" id="SM00867"/>
    </source>
</evidence>
<dbReference type="PANTHER" id="PTHR34406">
    <property type="entry name" value="PROTEIN YCEI"/>
    <property type="match status" value="1"/>
</dbReference>
<evidence type="ECO:0000313" key="4">
    <source>
        <dbReference type="Proteomes" id="UP001168552"/>
    </source>
</evidence>
<reference evidence="3" key="1">
    <citation type="submission" date="2023-06" db="EMBL/GenBank/DDBJ databases">
        <title>Cytophagales bacterium Strain LB-30, isolated from soil.</title>
        <authorList>
            <person name="Liu B."/>
        </authorList>
    </citation>
    <scope>NUCLEOTIDE SEQUENCE</scope>
    <source>
        <strain evidence="3">LB-30</strain>
    </source>
</reference>
<dbReference type="PROSITE" id="PS51257">
    <property type="entry name" value="PROKAR_LIPOPROTEIN"/>
    <property type="match status" value="1"/>
</dbReference>
<feature type="domain" description="Lipid/polyisoprenoid-binding YceI-like" evidence="2">
    <location>
        <begin position="44"/>
        <end position="225"/>
    </location>
</feature>
<feature type="chain" id="PRO_5047413649" evidence="1">
    <location>
        <begin position="19"/>
        <end position="237"/>
    </location>
</feature>
<evidence type="ECO:0000256" key="1">
    <source>
        <dbReference type="SAM" id="SignalP"/>
    </source>
</evidence>
<comment type="caution">
    <text evidence="3">The sequence shown here is derived from an EMBL/GenBank/DDBJ whole genome shotgun (WGS) entry which is preliminary data.</text>
</comment>
<gene>
    <name evidence="3" type="ORF">QWY31_01405</name>
</gene>
<accession>A0ABT8F1G4</accession>
<dbReference type="Pfam" id="PF04264">
    <property type="entry name" value="YceI"/>
    <property type="match status" value="1"/>
</dbReference>
<organism evidence="3 4">
    <name type="scientific">Shiella aurantiaca</name>
    <dbReference type="NCBI Taxonomy" id="3058365"/>
    <lineage>
        <taxon>Bacteria</taxon>
        <taxon>Pseudomonadati</taxon>
        <taxon>Bacteroidota</taxon>
        <taxon>Cytophagia</taxon>
        <taxon>Cytophagales</taxon>
        <taxon>Shiellaceae</taxon>
        <taxon>Shiella</taxon>
    </lineage>
</organism>
<sequence>MKFLNVSAIVLASALVLASCSQKPKGDEAQVTDAQEAAAATGVEYAVNSGSTIQWIGSKPAGQHNGTIAVKEGSFTVNGENITGANLVFDLTNIVAEDLKEDSTKHAKLVGHLQSPDFFDVANHPEGKFELTSVAPFQAVEGEEVVLEGATHTVTGNLTLRGTTLAVTFPAIVHVMGDKVHAEAKFNIDRTKWGVSYGDEANAVDKAKDFYINNTVNVAFNLMATKAAATTEETAAM</sequence>
<dbReference type="RefSeq" id="WP_320002660.1">
    <property type="nucleotide sequence ID" value="NZ_JAUHJS010000001.1"/>
</dbReference>
<dbReference type="InterPro" id="IPR036761">
    <property type="entry name" value="TTHA0802/YceI-like_sf"/>
</dbReference>
<keyword evidence="1" id="KW-0732">Signal</keyword>
<dbReference type="Gene3D" id="2.40.128.110">
    <property type="entry name" value="Lipid/polyisoprenoid-binding, YceI-like"/>
    <property type="match status" value="1"/>
</dbReference>
<dbReference type="InterPro" id="IPR007372">
    <property type="entry name" value="Lipid/polyisoprenoid-bd_YceI"/>
</dbReference>
<dbReference type="EMBL" id="JAUHJS010000001">
    <property type="protein sequence ID" value="MDN4164133.1"/>
    <property type="molecule type" value="Genomic_DNA"/>
</dbReference>
<proteinExistence type="predicted"/>
<feature type="signal peptide" evidence="1">
    <location>
        <begin position="1"/>
        <end position="18"/>
    </location>
</feature>
<dbReference type="SUPFAM" id="SSF101874">
    <property type="entry name" value="YceI-like"/>
    <property type="match status" value="1"/>
</dbReference>
<name>A0ABT8F1G4_9BACT</name>
<keyword evidence="4" id="KW-1185">Reference proteome</keyword>
<evidence type="ECO:0000313" key="3">
    <source>
        <dbReference type="EMBL" id="MDN4164133.1"/>
    </source>
</evidence>
<dbReference type="SMART" id="SM00867">
    <property type="entry name" value="YceI"/>
    <property type="match status" value="1"/>
</dbReference>
<dbReference type="PANTHER" id="PTHR34406:SF1">
    <property type="entry name" value="PROTEIN YCEI"/>
    <property type="match status" value="1"/>
</dbReference>